<protein>
    <recommendedName>
        <fullName evidence="3">Addiction module protein</fullName>
    </recommendedName>
</protein>
<dbReference type="Proteomes" id="UP000035085">
    <property type="component" value="Chromosome"/>
</dbReference>
<sequence>MYGTHRALTFRTWLGKLKDVTGRAKIALRIRRAEAGNFGDSKSLGGGLWEMRIDHGPGYRVYYGRDGEITYLLVCGGGKSTQQADIARARDFWNKVRMESLK</sequence>
<keyword evidence="2" id="KW-1185">Reference proteome</keyword>
<dbReference type="PANTHER" id="PTHR41791:SF1">
    <property type="entry name" value="SSL7039 PROTEIN"/>
    <property type="match status" value="1"/>
</dbReference>
<name>A0ABM5SZ76_9BURK</name>
<evidence type="ECO:0000313" key="2">
    <source>
        <dbReference type="Proteomes" id="UP000035085"/>
    </source>
</evidence>
<evidence type="ECO:0008006" key="3">
    <source>
        <dbReference type="Google" id="ProtNLM"/>
    </source>
</evidence>
<gene>
    <name evidence="1" type="ORF">UC34_14175</name>
</gene>
<reference evidence="2" key="1">
    <citation type="submission" date="2015-02" db="EMBL/GenBank/DDBJ databases">
        <title>Complete Genome Sequencing of Pandoraea vervacti NS15 sp. nov.</title>
        <authorList>
            <person name="Chan K.-G."/>
        </authorList>
    </citation>
    <scope>NUCLEOTIDE SEQUENCE [LARGE SCALE GENOMIC DNA]</scope>
    <source>
        <strain evidence="2">NS15</strain>
    </source>
</reference>
<dbReference type="PANTHER" id="PTHR41791">
    <property type="entry name" value="SSL7039 PROTEIN"/>
    <property type="match status" value="1"/>
</dbReference>
<dbReference type="EMBL" id="CP010897">
    <property type="protein sequence ID" value="AJP57819.2"/>
    <property type="molecule type" value="Genomic_DNA"/>
</dbReference>
<dbReference type="NCBIfam" id="TIGR02683">
    <property type="entry name" value="upstrm_HI1419"/>
    <property type="match status" value="1"/>
</dbReference>
<accession>A0ABM5SZ76</accession>
<evidence type="ECO:0000313" key="1">
    <source>
        <dbReference type="EMBL" id="AJP57819.2"/>
    </source>
</evidence>
<proteinExistence type="predicted"/>
<dbReference type="InterPro" id="IPR014056">
    <property type="entry name" value="TypeIITA-like_toxin_pred"/>
</dbReference>
<dbReference type="PIRSF" id="PIRSF028744">
    <property type="entry name" value="Addict_mod_HI1419"/>
    <property type="match status" value="1"/>
</dbReference>
<organism evidence="1 2">
    <name type="scientific">Pandoraea vervacti</name>
    <dbReference type="NCBI Taxonomy" id="656178"/>
    <lineage>
        <taxon>Bacteria</taxon>
        <taxon>Pseudomonadati</taxon>
        <taxon>Pseudomonadota</taxon>
        <taxon>Betaproteobacteria</taxon>
        <taxon>Burkholderiales</taxon>
        <taxon>Burkholderiaceae</taxon>
        <taxon>Pandoraea</taxon>
    </lineage>
</organism>